<dbReference type="InterPro" id="IPR016142">
    <property type="entry name" value="Citrate_synth-like_lrg_a-sub"/>
</dbReference>
<accession>A0A2T3ZCB2</accession>
<evidence type="ECO:0000256" key="3">
    <source>
        <dbReference type="RuleBase" id="RU000441"/>
    </source>
</evidence>
<dbReference type="InterPro" id="IPR016143">
    <property type="entry name" value="Citrate_synth-like_sm_a-sub"/>
</dbReference>
<comment type="similarity">
    <text evidence="1 3">Belongs to the citrate synthase family.</text>
</comment>
<organism evidence="4 5">
    <name type="scientific">Trichoderma asperellum (strain ATCC 204424 / CBS 433.97 / NBRC 101777)</name>
    <dbReference type="NCBI Taxonomy" id="1042311"/>
    <lineage>
        <taxon>Eukaryota</taxon>
        <taxon>Fungi</taxon>
        <taxon>Dikarya</taxon>
        <taxon>Ascomycota</taxon>
        <taxon>Pezizomycotina</taxon>
        <taxon>Sordariomycetes</taxon>
        <taxon>Hypocreomycetidae</taxon>
        <taxon>Hypocreales</taxon>
        <taxon>Hypocreaceae</taxon>
        <taxon>Trichoderma</taxon>
    </lineage>
</organism>
<dbReference type="Gene3D" id="1.10.580.10">
    <property type="entry name" value="Citrate Synthase, domain 1"/>
    <property type="match status" value="1"/>
</dbReference>
<dbReference type="InterPro" id="IPR036969">
    <property type="entry name" value="Citrate_synthase_sf"/>
</dbReference>
<dbReference type="Pfam" id="PF00285">
    <property type="entry name" value="Citrate_synt"/>
    <property type="match status" value="1"/>
</dbReference>
<dbReference type="Gene3D" id="1.10.230.10">
    <property type="entry name" value="Cytochrome P450-Terp, domain 2"/>
    <property type="match status" value="1"/>
</dbReference>
<dbReference type="PRINTS" id="PR00143">
    <property type="entry name" value="CITRTSNTHASE"/>
</dbReference>
<dbReference type="GO" id="GO:0046912">
    <property type="term" value="F:acyltransferase activity, acyl groups converted into alkyl on transfer"/>
    <property type="evidence" value="ECO:0007669"/>
    <property type="project" value="InterPro"/>
</dbReference>
<dbReference type="STRING" id="1042311.A0A2T3ZCB2"/>
<dbReference type="OrthoDB" id="435022at2759"/>
<dbReference type="InterPro" id="IPR019810">
    <property type="entry name" value="Citrate_synthase_AS"/>
</dbReference>
<dbReference type="SUPFAM" id="SSF48256">
    <property type="entry name" value="Citrate synthase"/>
    <property type="match status" value="1"/>
</dbReference>
<dbReference type="AlphaFoldDB" id="A0A2T3ZCB2"/>
<dbReference type="EMBL" id="KZ679260">
    <property type="protein sequence ID" value="PTB42448.1"/>
    <property type="molecule type" value="Genomic_DNA"/>
</dbReference>
<dbReference type="InterPro" id="IPR002020">
    <property type="entry name" value="Citrate_synthase"/>
</dbReference>
<proteinExistence type="inferred from homology"/>
<dbReference type="PROSITE" id="PS00480">
    <property type="entry name" value="CITRATE_SYNTHASE"/>
    <property type="match status" value="1"/>
</dbReference>
<dbReference type="PANTHER" id="PTHR11739">
    <property type="entry name" value="CITRATE SYNTHASE"/>
    <property type="match status" value="1"/>
</dbReference>
<evidence type="ECO:0000313" key="4">
    <source>
        <dbReference type="EMBL" id="PTB42448.1"/>
    </source>
</evidence>
<dbReference type="GO" id="GO:0005759">
    <property type="term" value="C:mitochondrial matrix"/>
    <property type="evidence" value="ECO:0007669"/>
    <property type="project" value="TreeGrafter"/>
</dbReference>
<keyword evidence="2 3" id="KW-0808">Transferase</keyword>
<evidence type="ECO:0000313" key="5">
    <source>
        <dbReference type="Proteomes" id="UP000240493"/>
    </source>
</evidence>
<dbReference type="GO" id="GO:0006099">
    <property type="term" value="P:tricarboxylic acid cycle"/>
    <property type="evidence" value="ECO:0007669"/>
    <property type="project" value="TreeGrafter"/>
</dbReference>
<protein>
    <recommendedName>
        <fullName evidence="3">Citrate synthase</fullName>
    </recommendedName>
</protein>
<keyword evidence="5" id="KW-1185">Reference proteome</keyword>
<sequence length="490" mass="54739">MDVNKSLKSESFALSKSLYSAIKMWRKFLYSSATSSVWLYHKTLGHTDIGPSTGTLSITDNRTGRNYTIPINNNSVKALDFIQITSAGLGTEVADHYDNSLRILDRGFWNTACTETSITHIDGKVGYMQYRDKPIDELFHQNDYEEVMHLLIWGTIPTREQKINLRRKLASHMKAPQSVQDVIKAFPRDGLTHPMLLAGISAFTSLDEGTIAVHKSSKPPYIGNMGETDDAIIRTLAALATTVALVYCHKRGRDWTPADPDESFIGNLLLMMGQTEEGSSSPNRKLEHCLERLWVLNADHGMTNSTAVFLTAASTLQDPLSCTVAAVASAYGPLHGGAVEMAYKEFERIGSVENVPKLIAEVKAKKRRLFGYGHRIYKVRDPRGKLVLQLMDEYKDDVQKNSFLRIAMEIDRVAETDHYFTSRNLKGNADLYGCFLYTALGIETDIILALSCLSRSPGVMAHWRESMGQPPMLWRPQHIFTGTVASHDDA</sequence>
<gene>
    <name evidence="4" type="ORF">M441DRAFT_79155</name>
</gene>
<dbReference type="PANTHER" id="PTHR11739:SF4">
    <property type="entry name" value="CITRATE SYNTHASE, PEROXISOMAL"/>
    <property type="match status" value="1"/>
</dbReference>
<evidence type="ECO:0000256" key="2">
    <source>
        <dbReference type="ARBA" id="ARBA00022679"/>
    </source>
</evidence>
<reference evidence="4 5" key="1">
    <citation type="submission" date="2016-07" db="EMBL/GenBank/DDBJ databases">
        <title>Multiple horizontal gene transfer events from other fungi enriched the ability of initially mycotrophic Trichoderma (Ascomycota) to feed on dead plant biomass.</title>
        <authorList>
            <consortium name="DOE Joint Genome Institute"/>
            <person name="Aerts A."/>
            <person name="Atanasova L."/>
            <person name="Chenthamara K."/>
            <person name="Zhang J."/>
            <person name="Grujic M."/>
            <person name="Henrissat B."/>
            <person name="Kuo A."/>
            <person name="Salamov A."/>
            <person name="Lipzen A."/>
            <person name="Labutti K."/>
            <person name="Barry K."/>
            <person name="Miao Y."/>
            <person name="Rahimi M.J."/>
            <person name="Shen Q."/>
            <person name="Grigoriev I.V."/>
            <person name="Kubicek C.P."/>
            <person name="Druzhinina I.S."/>
        </authorList>
    </citation>
    <scope>NUCLEOTIDE SEQUENCE [LARGE SCALE GENOMIC DNA]</scope>
    <source>
        <strain evidence="4 5">CBS 433.97</strain>
    </source>
</reference>
<name>A0A2T3ZCB2_TRIA4</name>
<dbReference type="GO" id="GO:0005975">
    <property type="term" value="P:carbohydrate metabolic process"/>
    <property type="evidence" value="ECO:0007669"/>
    <property type="project" value="TreeGrafter"/>
</dbReference>
<dbReference type="Proteomes" id="UP000240493">
    <property type="component" value="Unassembled WGS sequence"/>
</dbReference>
<evidence type="ECO:0000256" key="1">
    <source>
        <dbReference type="ARBA" id="ARBA00010566"/>
    </source>
</evidence>